<organism evidence="5 6">
    <name type="scientific">Conidiobolus coronatus (strain ATCC 28846 / CBS 209.66 / NRRL 28638)</name>
    <name type="common">Delacroixia coronata</name>
    <dbReference type="NCBI Taxonomy" id="796925"/>
    <lineage>
        <taxon>Eukaryota</taxon>
        <taxon>Fungi</taxon>
        <taxon>Fungi incertae sedis</taxon>
        <taxon>Zoopagomycota</taxon>
        <taxon>Entomophthoromycotina</taxon>
        <taxon>Entomophthoromycetes</taxon>
        <taxon>Entomophthorales</taxon>
        <taxon>Ancylistaceae</taxon>
        <taxon>Conidiobolus</taxon>
    </lineage>
</organism>
<dbReference type="Proteomes" id="UP000070444">
    <property type="component" value="Unassembled WGS sequence"/>
</dbReference>
<feature type="coiled-coil region" evidence="2">
    <location>
        <begin position="112"/>
        <end position="139"/>
    </location>
</feature>
<evidence type="ECO:0000313" key="6">
    <source>
        <dbReference type="Proteomes" id="UP000070444"/>
    </source>
</evidence>
<evidence type="ECO:0000259" key="4">
    <source>
        <dbReference type="PROSITE" id="PS50003"/>
    </source>
</evidence>
<dbReference type="AlphaFoldDB" id="A0A137NWN2"/>
<dbReference type="STRING" id="796925.A0A137NWN2"/>
<dbReference type="SUPFAM" id="SSF103657">
    <property type="entry name" value="BAR/IMD domain-like"/>
    <property type="match status" value="1"/>
</dbReference>
<dbReference type="InterPro" id="IPR001849">
    <property type="entry name" value="PH_domain"/>
</dbReference>
<dbReference type="InterPro" id="IPR046869">
    <property type="entry name" value="SLM1/RGC1-like_PH"/>
</dbReference>
<dbReference type="Pfam" id="PF20400">
    <property type="entry name" value="BAR_4"/>
    <property type="match status" value="1"/>
</dbReference>
<reference evidence="5 6" key="1">
    <citation type="journal article" date="2015" name="Genome Biol. Evol.">
        <title>Phylogenomic analyses indicate that early fungi evolved digesting cell walls of algal ancestors of land plants.</title>
        <authorList>
            <person name="Chang Y."/>
            <person name="Wang S."/>
            <person name="Sekimoto S."/>
            <person name="Aerts A.L."/>
            <person name="Choi C."/>
            <person name="Clum A."/>
            <person name="LaButti K.M."/>
            <person name="Lindquist E.A."/>
            <person name="Yee Ngan C."/>
            <person name="Ohm R.A."/>
            <person name="Salamov A.A."/>
            <person name="Grigoriev I.V."/>
            <person name="Spatafora J.W."/>
            <person name="Berbee M.L."/>
        </authorList>
    </citation>
    <scope>NUCLEOTIDE SEQUENCE [LARGE SCALE GENOMIC DNA]</scope>
    <source>
        <strain evidence="5 6">NRRL 28638</strain>
    </source>
</reference>
<sequence>MTTRTDTKPFDFNTGEDPSEITQTFEKRLLAWKHVVKEYIQHFEEVASAEESFAKGLTKTHSTLTVPFKEHHMFIPESEPGIQQLTLYFKEYHNQLANNYSKTAKSITNETIKDLNTLKNDIKRKHKEVEAEYEKINKGLVRSHSHTKDSMNTLSRAMAPVTSESSTTREDPWIANHGLKRQLSKHVDRQNSYIKSMQSSIHTLNAFEESIVSTLKHIIKTYFVWKNESMTELAQFSTKIDNAVATIPDKSEWTAFTEKNPNLISSENAVATINDINYPERDNPILEAMKSGPIQHKSGMGPFKKFKDHYSYLTPAGFLHVFPSADLTLHEEPDYSVDLTESTLGPLPKVGATGFFITQKQTGKLFKSDTDYEFNFNTHEEAVEWWKAISEKAAGVIRTDGDAGGDKVQAVAPAAATGIAGDAKVPADYPSPAAEIGADSKVAPVRSTSFTDNVGEIKPPPPKPEPVVGSLGDTKAPLVQSTPVAENVNDIKAPPVQSTPLAENVNDIKAPPVQSTPVVDSVSDAKPPPVQSKPNVDPIPIVHAGPGDILTPRT</sequence>
<dbReference type="OMA" id="KVGNAFH"/>
<keyword evidence="6" id="KW-1185">Reference proteome</keyword>
<keyword evidence="1" id="KW-0597">Phosphoprotein</keyword>
<dbReference type="Pfam" id="PF20399">
    <property type="entry name" value="PH_20"/>
    <property type="match status" value="1"/>
</dbReference>
<dbReference type="InterPro" id="IPR046868">
    <property type="entry name" value="BAR_4"/>
</dbReference>
<evidence type="ECO:0000313" key="5">
    <source>
        <dbReference type="EMBL" id="KXN67196.1"/>
    </source>
</evidence>
<proteinExistence type="predicted"/>
<accession>A0A137NWN2</accession>
<dbReference type="InterPro" id="IPR011993">
    <property type="entry name" value="PH-like_dom_sf"/>
</dbReference>
<dbReference type="InterPro" id="IPR027267">
    <property type="entry name" value="AH/BAR_dom_sf"/>
</dbReference>
<dbReference type="PANTHER" id="PTHR31941:SF1">
    <property type="entry name" value="CYTOSKELETAL SIGNALING PROTEIN SLM1"/>
    <property type="match status" value="1"/>
</dbReference>
<dbReference type="Gene3D" id="1.20.1270.60">
    <property type="entry name" value="Arfaptin homology (AH) domain/BAR domain"/>
    <property type="match status" value="1"/>
</dbReference>
<gene>
    <name evidence="5" type="ORF">CONCODRAFT_10794</name>
</gene>
<dbReference type="SUPFAM" id="SSF50729">
    <property type="entry name" value="PH domain-like"/>
    <property type="match status" value="1"/>
</dbReference>
<protein>
    <recommendedName>
        <fullName evidence="4">PH domain-containing protein</fullName>
    </recommendedName>
</protein>
<dbReference type="PANTHER" id="PTHR31941">
    <property type="entry name" value="CYTOSKELETAL SIGNALING PROTEIN SLM1"/>
    <property type="match status" value="1"/>
</dbReference>
<feature type="domain" description="PH" evidence="4">
    <location>
        <begin position="287"/>
        <end position="394"/>
    </location>
</feature>
<dbReference type="OrthoDB" id="5598057at2759"/>
<name>A0A137NWN2_CONC2</name>
<dbReference type="SMART" id="SM00233">
    <property type="entry name" value="PH"/>
    <property type="match status" value="1"/>
</dbReference>
<feature type="region of interest" description="Disordered" evidence="3">
    <location>
        <begin position="506"/>
        <end position="554"/>
    </location>
</feature>
<evidence type="ECO:0000256" key="3">
    <source>
        <dbReference type="SAM" id="MobiDB-lite"/>
    </source>
</evidence>
<dbReference type="Gene3D" id="2.30.29.30">
    <property type="entry name" value="Pleckstrin-homology domain (PH domain)/Phosphotyrosine-binding domain (PTB)"/>
    <property type="match status" value="1"/>
</dbReference>
<dbReference type="EMBL" id="KQ964653">
    <property type="protein sequence ID" value="KXN67196.1"/>
    <property type="molecule type" value="Genomic_DNA"/>
</dbReference>
<evidence type="ECO:0000256" key="1">
    <source>
        <dbReference type="ARBA" id="ARBA00022553"/>
    </source>
</evidence>
<feature type="region of interest" description="Disordered" evidence="3">
    <location>
        <begin position="451"/>
        <end position="470"/>
    </location>
</feature>
<evidence type="ECO:0000256" key="2">
    <source>
        <dbReference type="SAM" id="Coils"/>
    </source>
</evidence>
<keyword evidence="2" id="KW-0175">Coiled coil</keyword>
<dbReference type="PROSITE" id="PS50003">
    <property type="entry name" value="PH_DOMAIN"/>
    <property type="match status" value="1"/>
</dbReference>